<dbReference type="RefSeq" id="WP_260763686.1">
    <property type="nucleotide sequence ID" value="NZ_CP045921.1"/>
</dbReference>
<keyword evidence="1" id="KW-0812">Transmembrane</keyword>
<feature type="transmembrane region" description="Helical" evidence="1">
    <location>
        <begin position="240"/>
        <end position="258"/>
    </location>
</feature>
<name>A0A857MM88_9BACT</name>
<reference evidence="2" key="1">
    <citation type="journal article" date="2021" name="Nat. Microbiol.">
        <title>Cocultivation of an ultrasmall environmental parasitic bacterium with lytic ability against bacteria associated with wastewater foams.</title>
        <authorList>
            <person name="Batinovic S."/>
            <person name="Rose J.J.A."/>
            <person name="Ratcliffe J."/>
            <person name="Seviour R.J."/>
            <person name="Petrovski S."/>
        </authorList>
    </citation>
    <scope>NUCLEOTIDE SEQUENCE</scope>
    <source>
        <strain evidence="2">JR1</strain>
    </source>
</reference>
<evidence type="ECO:0000313" key="2">
    <source>
        <dbReference type="EMBL" id="QHN42389.1"/>
    </source>
</evidence>
<dbReference type="PANTHER" id="PTHR37305">
    <property type="entry name" value="INTEGRAL MEMBRANE PROTEIN-RELATED"/>
    <property type="match status" value="1"/>
</dbReference>
<dbReference type="AlphaFoldDB" id="A0A857MM88"/>
<dbReference type="PANTHER" id="PTHR37305:SF1">
    <property type="entry name" value="MEMBRANE PROTEIN"/>
    <property type="match status" value="1"/>
</dbReference>
<dbReference type="Pfam" id="PF12679">
    <property type="entry name" value="ABC2_membrane_2"/>
    <property type="match status" value="1"/>
</dbReference>
<keyword evidence="1" id="KW-0472">Membrane</keyword>
<dbReference type="GO" id="GO:0140359">
    <property type="term" value="F:ABC-type transporter activity"/>
    <property type="evidence" value="ECO:0007669"/>
    <property type="project" value="InterPro"/>
</dbReference>
<dbReference type="Proteomes" id="UP001059824">
    <property type="component" value="Chromosome"/>
</dbReference>
<feature type="transmembrane region" description="Helical" evidence="1">
    <location>
        <begin position="123"/>
        <end position="145"/>
    </location>
</feature>
<feature type="transmembrane region" description="Helical" evidence="1">
    <location>
        <begin position="78"/>
        <end position="96"/>
    </location>
</feature>
<feature type="transmembrane region" description="Helical" evidence="1">
    <location>
        <begin position="191"/>
        <end position="214"/>
    </location>
</feature>
<sequence>MNSVLLKTLWDRRWFTLGWTLGFTAFAALMTSFYPAMHQDGALDSLVANMPKAFEGLIGNLTYLKSFDTYLASQLFDIRLPLIAGIMAIILAQGISTNEERSGELRSVLALPISRTRLLLEKWVALLIITLVAVVGLGVGIYITVPVTTGAELEFTAFLKLGLMTWLLMVTYGTVAFAIGMMTGNKGVTSLVSILVIIGSFILSTFGSVVDWLADYEKFSLIHYFPATDIVQYGIAKKDVLVLLLVTVIMLVAAWAVFRRRNVR</sequence>
<gene>
    <name evidence="2" type="ORF">GII36_00755</name>
</gene>
<dbReference type="KEGG" id="mama:GII36_00755"/>
<accession>A0A857MM88</accession>
<evidence type="ECO:0000313" key="3">
    <source>
        <dbReference type="Proteomes" id="UP001059824"/>
    </source>
</evidence>
<protein>
    <submittedName>
        <fullName evidence="2">ABC transporter permease subunit</fullName>
    </submittedName>
</protein>
<evidence type="ECO:0000256" key="1">
    <source>
        <dbReference type="SAM" id="Phobius"/>
    </source>
</evidence>
<keyword evidence="1" id="KW-1133">Transmembrane helix</keyword>
<proteinExistence type="predicted"/>
<dbReference type="GO" id="GO:0005886">
    <property type="term" value="C:plasma membrane"/>
    <property type="evidence" value="ECO:0007669"/>
    <property type="project" value="UniProtKB-SubCell"/>
</dbReference>
<organism evidence="2 3">
    <name type="scientific">Candidatus Mycosynbacter amalyticus</name>
    <dbReference type="NCBI Taxonomy" id="2665156"/>
    <lineage>
        <taxon>Bacteria</taxon>
        <taxon>Candidatus Saccharimonadota</taxon>
        <taxon>Candidatus Saccharimonadota incertae sedis</taxon>
        <taxon>Candidatus Mycosynbacter</taxon>
    </lineage>
</organism>
<keyword evidence="3" id="KW-1185">Reference proteome</keyword>
<feature type="transmembrane region" description="Helical" evidence="1">
    <location>
        <begin position="14"/>
        <end position="34"/>
    </location>
</feature>
<dbReference type="EMBL" id="CP045921">
    <property type="protein sequence ID" value="QHN42389.1"/>
    <property type="molecule type" value="Genomic_DNA"/>
</dbReference>
<feature type="transmembrane region" description="Helical" evidence="1">
    <location>
        <begin position="157"/>
        <end position="179"/>
    </location>
</feature>